<feature type="non-terminal residue" evidence="4">
    <location>
        <position position="333"/>
    </location>
</feature>
<dbReference type="InterPro" id="IPR050738">
    <property type="entry name" value="Sulfatase"/>
</dbReference>
<proteinExistence type="inferred from homology"/>
<dbReference type="InterPro" id="IPR017850">
    <property type="entry name" value="Alkaline_phosphatase_core_sf"/>
</dbReference>
<sequence length="333" mass="37069">MKQLKINLFLILCLFYGAILEAKAAKTDKNRPNIICIMVDDAGYGDFGCYGQKLFATPNIDRMAAEGMRFTQHYSGSTVCAPTRCSIMNGVHTGHAYVRGNREVQPEGQAPIPANMITIPKLLKEAGYTTGMFGKWGLGAPGSSGDPVNQGWDEFFGYNCQRQAHTFYPKHLWHNDNKVMLDGKAYSHDLIQKQALKFIRDNAKKPFFAYLPITIPHAAMQCPEEDVAPFRKKFPQFEDKIGKYGHGTKVRNPVAAFAGMMTRMDRGVGQVLDLLDELKIADNTLVLFTSDNGPHHEGGHQPGFFNSNGPLKGHKRDLYEGGIRVPLIAYWPG</sequence>
<comment type="similarity">
    <text evidence="1">Belongs to the sulfatase family.</text>
</comment>
<name>A0A382LPW3_9ZZZZ</name>
<reference evidence="4" key="1">
    <citation type="submission" date="2018-05" db="EMBL/GenBank/DDBJ databases">
        <authorList>
            <person name="Lanie J.A."/>
            <person name="Ng W.-L."/>
            <person name="Kazmierczak K.M."/>
            <person name="Andrzejewski T.M."/>
            <person name="Davidsen T.M."/>
            <person name="Wayne K.J."/>
            <person name="Tettelin H."/>
            <person name="Glass J.I."/>
            <person name="Rusch D."/>
            <person name="Podicherti R."/>
            <person name="Tsui H.-C.T."/>
            <person name="Winkler M.E."/>
        </authorList>
    </citation>
    <scope>NUCLEOTIDE SEQUENCE</scope>
</reference>
<dbReference type="GO" id="GO:0004065">
    <property type="term" value="F:arylsulfatase activity"/>
    <property type="evidence" value="ECO:0007669"/>
    <property type="project" value="TreeGrafter"/>
</dbReference>
<dbReference type="Gene3D" id="3.40.720.10">
    <property type="entry name" value="Alkaline Phosphatase, subunit A"/>
    <property type="match status" value="1"/>
</dbReference>
<evidence type="ECO:0000256" key="2">
    <source>
        <dbReference type="ARBA" id="ARBA00022801"/>
    </source>
</evidence>
<organism evidence="4">
    <name type="scientific">marine metagenome</name>
    <dbReference type="NCBI Taxonomy" id="408172"/>
    <lineage>
        <taxon>unclassified sequences</taxon>
        <taxon>metagenomes</taxon>
        <taxon>ecological metagenomes</taxon>
    </lineage>
</organism>
<dbReference type="EMBL" id="UINC01088485">
    <property type="protein sequence ID" value="SVC38758.1"/>
    <property type="molecule type" value="Genomic_DNA"/>
</dbReference>
<keyword evidence="2" id="KW-0378">Hydrolase</keyword>
<gene>
    <name evidence="4" type="ORF">METZ01_LOCUS291612</name>
</gene>
<feature type="domain" description="Sulfatase N-terminal" evidence="3">
    <location>
        <begin position="32"/>
        <end position="333"/>
    </location>
</feature>
<dbReference type="SUPFAM" id="SSF53649">
    <property type="entry name" value="Alkaline phosphatase-like"/>
    <property type="match status" value="1"/>
</dbReference>
<evidence type="ECO:0000259" key="3">
    <source>
        <dbReference type="Pfam" id="PF00884"/>
    </source>
</evidence>
<dbReference type="AlphaFoldDB" id="A0A382LPW3"/>
<dbReference type="InterPro" id="IPR000917">
    <property type="entry name" value="Sulfatase_N"/>
</dbReference>
<dbReference type="PANTHER" id="PTHR42693:SF53">
    <property type="entry name" value="ENDO-4-O-SULFATASE"/>
    <property type="match status" value="1"/>
</dbReference>
<evidence type="ECO:0000256" key="1">
    <source>
        <dbReference type="ARBA" id="ARBA00008779"/>
    </source>
</evidence>
<protein>
    <recommendedName>
        <fullName evidence="3">Sulfatase N-terminal domain-containing protein</fullName>
    </recommendedName>
</protein>
<dbReference type="PANTHER" id="PTHR42693">
    <property type="entry name" value="ARYLSULFATASE FAMILY MEMBER"/>
    <property type="match status" value="1"/>
</dbReference>
<dbReference type="CDD" id="cd16145">
    <property type="entry name" value="ARS_like"/>
    <property type="match status" value="1"/>
</dbReference>
<dbReference type="Pfam" id="PF00884">
    <property type="entry name" value="Sulfatase"/>
    <property type="match status" value="1"/>
</dbReference>
<evidence type="ECO:0000313" key="4">
    <source>
        <dbReference type="EMBL" id="SVC38758.1"/>
    </source>
</evidence>
<accession>A0A382LPW3</accession>